<organism evidence="2 3">
    <name type="scientific">Candidatus Accumulibacter vicinus</name>
    <dbReference type="NCBI Taxonomy" id="2954382"/>
    <lineage>
        <taxon>Bacteria</taxon>
        <taxon>Pseudomonadati</taxon>
        <taxon>Pseudomonadota</taxon>
        <taxon>Betaproteobacteria</taxon>
        <taxon>Candidatus Accumulibacter</taxon>
    </lineage>
</organism>
<dbReference type="RefSeq" id="WP_273704196.1">
    <property type="nucleotide sequence ID" value="NZ_JDSS02000052.1"/>
</dbReference>
<sequence>MQVRYVKRGDDLVLQQLTLVWQDVPTVEEEWVMSKCKCNWSGNPIPQDSFRPLDTAKTSVKSSQTNSQVVTKPKHAPH</sequence>
<proteinExistence type="predicted"/>
<feature type="region of interest" description="Disordered" evidence="1">
    <location>
        <begin position="43"/>
        <end position="78"/>
    </location>
</feature>
<dbReference type="AlphaFoldDB" id="A0A084XUD2"/>
<gene>
    <name evidence="2" type="ORF">CAPSK01_004679</name>
</gene>
<evidence type="ECO:0000313" key="3">
    <source>
        <dbReference type="Proteomes" id="UP000019812"/>
    </source>
</evidence>
<accession>A0A084XUD2</accession>
<evidence type="ECO:0000313" key="2">
    <source>
        <dbReference type="EMBL" id="KFB66076.1"/>
    </source>
</evidence>
<protein>
    <submittedName>
        <fullName evidence="2">Uncharacterized protein</fullName>
    </submittedName>
</protein>
<evidence type="ECO:0000256" key="1">
    <source>
        <dbReference type="SAM" id="MobiDB-lite"/>
    </source>
</evidence>
<dbReference type="Proteomes" id="UP000019812">
    <property type="component" value="Unassembled WGS sequence"/>
</dbReference>
<name>A0A084XUD2_9PROT</name>
<reference evidence="2 3" key="1">
    <citation type="submission" date="2014-07" db="EMBL/GenBank/DDBJ databases">
        <title>Expanding our view of genomic diversity in Candidatus Accumulibacter clades.</title>
        <authorList>
            <person name="Skennerton C.T."/>
            <person name="Barr J.J."/>
            <person name="Slater F.R."/>
            <person name="Bond P.L."/>
            <person name="Tyson G.W."/>
        </authorList>
    </citation>
    <scope>NUCLEOTIDE SEQUENCE [LARGE SCALE GENOMIC DNA]</scope>
    <source>
        <strain evidence="3">SK-01</strain>
    </source>
</reference>
<comment type="caution">
    <text evidence="2">The sequence shown here is derived from an EMBL/GenBank/DDBJ whole genome shotgun (WGS) entry which is preliminary data.</text>
</comment>
<dbReference type="STRING" id="1457154.CAPSK01_004679"/>
<feature type="compositionally biased region" description="Polar residues" evidence="1">
    <location>
        <begin position="56"/>
        <end position="70"/>
    </location>
</feature>
<dbReference type="EMBL" id="JDSS02000052">
    <property type="protein sequence ID" value="KFB66076.1"/>
    <property type="molecule type" value="Genomic_DNA"/>
</dbReference>